<keyword evidence="2" id="KW-1185">Reference proteome</keyword>
<protein>
    <submittedName>
        <fullName evidence="1">Uncharacterized protein</fullName>
    </submittedName>
</protein>
<organism evidence="1 2">
    <name type="scientific">Mycena venus</name>
    <dbReference type="NCBI Taxonomy" id="2733690"/>
    <lineage>
        <taxon>Eukaryota</taxon>
        <taxon>Fungi</taxon>
        <taxon>Dikarya</taxon>
        <taxon>Basidiomycota</taxon>
        <taxon>Agaricomycotina</taxon>
        <taxon>Agaricomycetes</taxon>
        <taxon>Agaricomycetidae</taxon>
        <taxon>Agaricales</taxon>
        <taxon>Marasmiineae</taxon>
        <taxon>Mycenaceae</taxon>
        <taxon>Mycena</taxon>
    </lineage>
</organism>
<dbReference type="AlphaFoldDB" id="A0A8H6Z8D1"/>
<evidence type="ECO:0000313" key="1">
    <source>
        <dbReference type="EMBL" id="KAF7372484.1"/>
    </source>
</evidence>
<sequence length="175" mass="19797">MQFSSGTTAPPHPQDELRAAIVTVDKVVDALSLLSAHVDELMQKHTIVSNTVEELADQVELLQEKHAAIVDAIKVLTIRAENLQDKLPSVLNHFNWQAAEDNVFVRVTPKSPHEVGLLHANAPDGSRDCEDSDKQVKGCPNQEVRCKYGKREALDFYRHMWEIRRVEKRVELVDK</sequence>
<comment type="caution">
    <text evidence="1">The sequence shown here is derived from an EMBL/GenBank/DDBJ whole genome shotgun (WGS) entry which is preliminary data.</text>
</comment>
<reference evidence="1" key="1">
    <citation type="submission" date="2020-05" db="EMBL/GenBank/DDBJ databases">
        <title>Mycena genomes resolve the evolution of fungal bioluminescence.</title>
        <authorList>
            <person name="Tsai I.J."/>
        </authorList>
    </citation>
    <scope>NUCLEOTIDE SEQUENCE</scope>
    <source>
        <strain evidence="1">CCC161011</strain>
    </source>
</reference>
<dbReference type="Proteomes" id="UP000620124">
    <property type="component" value="Unassembled WGS sequence"/>
</dbReference>
<name>A0A8H6Z8D1_9AGAR</name>
<evidence type="ECO:0000313" key="2">
    <source>
        <dbReference type="Proteomes" id="UP000620124"/>
    </source>
</evidence>
<gene>
    <name evidence="1" type="ORF">MVEN_00110100</name>
</gene>
<proteinExistence type="predicted"/>
<dbReference type="EMBL" id="JACAZI010000001">
    <property type="protein sequence ID" value="KAF7372484.1"/>
    <property type="molecule type" value="Genomic_DNA"/>
</dbReference>
<accession>A0A8H6Z8D1</accession>
<dbReference type="OrthoDB" id="3039495at2759"/>